<reference evidence="2 3" key="1">
    <citation type="journal article" date="2014" name="Agronomy (Basel)">
        <title>A Draft Genome Sequence for Ensete ventricosum, the Drought-Tolerant Tree Against Hunger.</title>
        <authorList>
            <person name="Harrison J."/>
            <person name="Moore K.A."/>
            <person name="Paszkiewicz K."/>
            <person name="Jones T."/>
            <person name="Grant M."/>
            <person name="Ambacheew D."/>
            <person name="Muzemil S."/>
            <person name="Studholme D.J."/>
        </authorList>
    </citation>
    <scope>NUCLEOTIDE SEQUENCE [LARGE SCALE GENOMIC DNA]</scope>
</reference>
<evidence type="ECO:0000313" key="3">
    <source>
        <dbReference type="Proteomes" id="UP000287651"/>
    </source>
</evidence>
<feature type="compositionally biased region" description="Basic and acidic residues" evidence="1">
    <location>
        <begin position="63"/>
        <end position="73"/>
    </location>
</feature>
<proteinExistence type="predicted"/>
<name>A0A426ZTM1_ENSVE</name>
<comment type="caution">
    <text evidence="2">The sequence shown here is derived from an EMBL/GenBank/DDBJ whole genome shotgun (WGS) entry which is preliminary data.</text>
</comment>
<protein>
    <submittedName>
        <fullName evidence="2">Uncharacterized protein</fullName>
    </submittedName>
</protein>
<feature type="region of interest" description="Disordered" evidence="1">
    <location>
        <begin position="52"/>
        <end position="73"/>
    </location>
</feature>
<organism evidence="2 3">
    <name type="scientific">Ensete ventricosum</name>
    <name type="common">Abyssinian banana</name>
    <name type="synonym">Musa ensete</name>
    <dbReference type="NCBI Taxonomy" id="4639"/>
    <lineage>
        <taxon>Eukaryota</taxon>
        <taxon>Viridiplantae</taxon>
        <taxon>Streptophyta</taxon>
        <taxon>Embryophyta</taxon>
        <taxon>Tracheophyta</taxon>
        <taxon>Spermatophyta</taxon>
        <taxon>Magnoliopsida</taxon>
        <taxon>Liliopsida</taxon>
        <taxon>Zingiberales</taxon>
        <taxon>Musaceae</taxon>
        <taxon>Ensete</taxon>
    </lineage>
</organism>
<gene>
    <name evidence="2" type="ORF">B296_00019621</name>
</gene>
<dbReference type="Proteomes" id="UP000287651">
    <property type="component" value="Unassembled WGS sequence"/>
</dbReference>
<sequence>MQVPTRSNGRLRAQCPWAGLRIRWLHEEVPLAHRGYYPRVAASVVAEAVASGTQHRHMGGNGGDRRMRVEGEG</sequence>
<accession>A0A426ZTM1</accession>
<dbReference type="EMBL" id="AMZH03005118">
    <property type="protein sequence ID" value="RRT67204.1"/>
    <property type="molecule type" value="Genomic_DNA"/>
</dbReference>
<evidence type="ECO:0000313" key="2">
    <source>
        <dbReference type="EMBL" id="RRT67204.1"/>
    </source>
</evidence>
<dbReference type="AlphaFoldDB" id="A0A426ZTM1"/>
<evidence type="ECO:0000256" key="1">
    <source>
        <dbReference type="SAM" id="MobiDB-lite"/>
    </source>
</evidence>